<dbReference type="AlphaFoldDB" id="A0A8B6ED45"/>
<dbReference type="GO" id="GO:0006513">
    <property type="term" value="P:protein monoubiquitination"/>
    <property type="evidence" value="ECO:0007669"/>
    <property type="project" value="TreeGrafter"/>
</dbReference>
<evidence type="ECO:0000313" key="4">
    <source>
        <dbReference type="Proteomes" id="UP000596742"/>
    </source>
</evidence>
<feature type="domain" description="B box-type" evidence="2">
    <location>
        <begin position="4"/>
        <end position="54"/>
    </location>
</feature>
<organism evidence="3 4">
    <name type="scientific">Mytilus galloprovincialis</name>
    <name type="common">Mediterranean mussel</name>
    <dbReference type="NCBI Taxonomy" id="29158"/>
    <lineage>
        <taxon>Eukaryota</taxon>
        <taxon>Metazoa</taxon>
        <taxon>Spiralia</taxon>
        <taxon>Lophotrochozoa</taxon>
        <taxon>Mollusca</taxon>
        <taxon>Bivalvia</taxon>
        <taxon>Autobranchia</taxon>
        <taxon>Pteriomorphia</taxon>
        <taxon>Mytilida</taxon>
        <taxon>Mytiloidea</taxon>
        <taxon>Mytilidae</taxon>
        <taxon>Mytilinae</taxon>
        <taxon>Mytilus</taxon>
    </lineage>
</organism>
<keyword evidence="1" id="KW-0479">Metal-binding</keyword>
<dbReference type="InterPro" id="IPR000315">
    <property type="entry name" value="Znf_B-box"/>
</dbReference>
<dbReference type="Pfam" id="PF00643">
    <property type="entry name" value="zf-B_box"/>
    <property type="match status" value="1"/>
</dbReference>
<protein>
    <recommendedName>
        <fullName evidence="2">B box-type domain-containing protein</fullName>
    </recommendedName>
</protein>
<evidence type="ECO:0000313" key="3">
    <source>
        <dbReference type="EMBL" id="VDI31828.1"/>
    </source>
</evidence>
<keyword evidence="1" id="KW-0863">Zinc-finger</keyword>
<accession>A0A8B6ED45</accession>
<dbReference type="GO" id="GO:0008270">
    <property type="term" value="F:zinc ion binding"/>
    <property type="evidence" value="ECO:0007669"/>
    <property type="project" value="UniProtKB-KW"/>
</dbReference>
<dbReference type="PANTHER" id="PTHR25462:SF229">
    <property type="entry name" value="TRANSCRIPTION INTERMEDIARY FACTOR 1-BETA"/>
    <property type="match status" value="1"/>
</dbReference>
<gene>
    <name evidence="3" type="ORF">MGAL_10B077886</name>
</gene>
<dbReference type="CDD" id="cd19776">
    <property type="entry name" value="Bbox2_TRIM25_C-IV"/>
    <property type="match status" value="1"/>
</dbReference>
<sequence length="560" mass="63651">MASGNYISCGPCMFDDVKKNAGRWCTNCEEGLCEDCENLHRKSKISRNHKVITIEDYRKIEHVSISQVCEHHGENLEWFCKSHDEALCVVCVPSKHKACSDVIPISIYSANSRQSSALSDLEEMIHGTLRNVKQCIKNRESATKELEKQELAVKTMVLETRIKLNGQLDKLQEKLLHELRSTSQTCKSKYVEILQKLKSTEEMLTKLREQTLHMKQFSSDIQVFLGTRQGNRRVVSEIESIKEEIGDAKNYELNVSIHSKIEKLVKEVDDFGQIQVSEVSAKLDFRGPKIDQAQIRIKVPSSRNIADIKLQCIGTFKMRMANHASVRDCIILPNGHVLMVSNAIENQLIEYSNTGEHIQDIQVSAKPNLIAMVDLNRIVVTYGEKALFLEIMNSNTFNIEKQISLQNSCTGISYADGKLCVMYGKYTIQAIDLSGKELEAFKIESNCLPCIKMSREKIFYADYDTKQVHCCRLTGEELWKFECDSIKFPYDITIDSYNNVYVVDYVDKNLTIIQHDGKDSKTLLSESDGLNCPTCVDYNKDTKTLIVCNKDGKVAIFNVI</sequence>
<dbReference type="GO" id="GO:0061630">
    <property type="term" value="F:ubiquitin protein ligase activity"/>
    <property type="evidence" value="ECO:0007669"/>
    <property type="project" value="TreeGrafter"/>
</dbReference>
<dbReference type="InterPro" id="IPR011042">
    <property type="entry name" value="6-blade_b-propeller_TolB-like"/>
</dbReference>
<proteinExistence type="predicted"/>
<dbReference type="InterPro" id="IPR047153">
    <property type="entry name" value="TRIM45/56/19-like"/>
</dbReference>
<dbReference type="Proteomes" id="UP000596742">
    <property type="component" value="Unassembled WGS sequence"/>
</dbReference>
<dbReference type="Gene3D" id="2.120.10.30">
    <property type="entry name" value="TolB, C-terminal domain"/>
    <property type="match status" value="1"/>
</dbReference>
<dbReference type="SUPFAM" id="SSF101898">
    <property type="entry name" value="NHL repeat"/>
    <property type="match status" value="1"/>
</dbReference>
<comment type="caution">
    <text evidence="3">The sequence shown here is derived from an EMBL/GenBank/DDBJ whole genome shotgun (WGS) entry which is preliminary data.</text>
</comment>
<evidence type="ECO:0000259" key="2">
    <source>
        <dbReference type="PROSITE" id="PS50119"/>
    </source>
</evidence>
<dbReference type="Gene3D" id="3.30.160.60">
    <property type="entry name" value="Classic Zinc Finger"/>
    <property type="match status" value="1"/>
</dbReference>
<feature type="domain" description="B box-type" evidence="2">
    <location>
        <begin position="64"/>
        <end position="105"/>
    </location>
</feature>
<reference evidence="3" key="1">
    <citation type="submission" date="2018-11" db="EMBL/GenBank/DDBJ databases">
        <authorList>
            <person name="Alioto T."/>
            <person name="Alioto T."/>
        </authorList>
    </citation>
    <scope>NUCLEOTIDE SEQUENCE</scope>
</reference>
<dbReference type="SUPFAM" id="SSF57845">
    <property type="entry name" value="B-box zinc-binding domain"/>
    <property type="match status" value="1"/>
</dbReference>
<keyword evidence="1" id="KW-0862">Zinc</keyword>
<keyword evidence="4" id="KW-1185">Reference proteome</keyword>
<dbReference type="OrthoDB" id="6265224at2759"/>
<dbReference type="CDD" id="cd19757">
    <property type="entry name" value="Bbox1"/>
    <property type="match status" value="1"/>
</dbReference>
<evidence type="ECO:0000256" key="1">
    <source>
        <dbReference type="PROSITE-ProRule" id="PRU00024"/>
    </source>
</evidence>
<dbReference type="PANTHER" id="PTHR25462">
    <property type="entry name" value="BONUS, ISOFORM C-RELATED"/>
    <property type="match status" value="1"/>
</dbReference>
<dbReference type="EMBL" id="UYJE01004844">
    <property type="protein sequence ID" value="VDI31828.1"/>
    <property type="molecule type" value="Genomic_DNA"/>
</dbReference>
<dbReference type="PROSITE" id="PS50119">
    <property type="entry name" value="ZF_BBOX"/>
    <property type="match status" value="2"/>
</dbReference>
<name>A0A8B6ED45_MYTGA</name>